<keyword evidence="3" id="KW-1185">Reference proteome</keyword>
<evidence type="ECO:0000259" key="1">
    <source>
        <dbReference type="PROSITE" id="PS51820"/>
    </source>
</evidence>
<sequence>MAISTKPFHPLDAENNRRYKVTDGQSPQLAWNYSDDLSAHDWAGYLRIPETGNYTFRIQVDDNGFIEIDGKKVVEVTGSNASTSREASLELKKGFHYAKFHHENLAVPEEIAGYPNAAQFESFVNGERIRLKDIDAPENIMSRVEANKLLGYYMGSVDYVTVPTSEADDIWKLFGDKAFQEMAGKQTCATRLSIALSRYGFNLSGSKYPDGSPASNNVENLGWSSATLNAGNSTPPGKHIIMSAEVLSGFLKSRIMKDLGCPNPDYVAPDDYSTPQEGDIVIFGDSLHVGLCPGDNQSAGSFLSGGVWLLYRSTLDLEL</sequence>
<dbReference type="InterPro" id="IPR037524">
    <property type="entry name" value="PA14/GLEYA"/>
</dbReference>
<dbReference type="AlphaFoldDB" id="A0A1H6MJ15"/>
<dbReference type="InterPro" id="IPR011658">
    <property type="entry name" value="PA14_dom"/>
</dbReference>
<dbReference type="OrthoDB" id="198178at2"/>
<dbReference type="Gene3D" id="3.90.182.10">
    <property type="entry name" value="Toxin - Anthrax Protective Antigen,domain 1"/>
    <property type="match status" value="1"/>
</dbReference>
<dbReference type="Pfam" id="PF07691">
    <property type="entry name" value="PA14"/>
    <property type="match status" value="1"/>
</dbReference>
<feature type="domain" description="PA14" evidence="1">
    <location>
        <begin position="1"/>
        <end position="139"/>
    </location>
</feature>
<dbReference type="KEGG" id="agl:PYTT_2225"/>
<dbReference type="PROSITE" id="PS51820">
    <property type="entry name" value="PA14"/>
    <property type="match status" value="1"/>
</dbReference>
<name>A0A1H6MJ15_9BACT</name>
<organism evidence="2 3">
    <name type="scientific">Akkermansia glycaniphila</name>
    <dbReference type="NCBI Taxonomy" id="1679444"/>
    <lineage>
        <taxon>Bacteria</taxon>
        <taxon>Pseudomonadati</taxon>
        <taxon>Verrucomicrobiota</taxon>
        <taxon>Verrucomicrobiia</taxon>
        <taxon>Verrucomicrobiales</taxon>
        <taxon>Akkermansiaceae</taxon>
        <taxon>Akkermansia</taxon>
    </lineage>
</organism>
<dbReference type="EMBL" id="LT629973">
    <property type="protein sequence ID" value="SEH97568.1"/>
    <property type="molecule type" value="Genomic_DNA"/>
</dbReference>
<reference evidence="3" key="1">
    <citation type="submission" date="2016-09" db="EMBL/GenBank/DDBJ databases">
        <authorList>
            <person name="Koehorst J."/>
        </authorList>
    </citation>
    <scope>NUCLEOTIDE SEQUENCE [LARGE SCALE GENOMIC DNA]</scope>
</reference>
<accession>A0A1H6MJ15</accession>
<gene>
    <name evidence="2" type="ORF">PYTT_2225</name>
</gene>
<protein>
    <submittedName>
        <fullName evidence="2">Pa14 domain</fullName>
    </submittedName>
</protein>
<proteinExistence type="predicted"/>
<dbReference type="Proteomes" id="UP000176204">
    <property type="component" value="Chromosome I"/>
</dbReference>
<evidence type="ECO:0000313" key="2">
    <source>
        <dbReference type="EMBL" id="SEH97568.1"/>
    </source>
</evidence>
<dbReference type="SUPFAM" id="SSF56988">
    <property type="entry name" value="Anthrax protective antigen"/>
    <property type="match status" value="1"/>
</dbReference>
<evidence type="ECO:0000313" key="3">
    <source>
        <dbReference type="Proteomes" id="UP000176204"/>
    </source>
</evidence>